<feature type="region of interest" description="Disordered" evidence="1">
    <location>
        <begin position="68"/>
        <end position="87"/>
    </location>
</feature>
<proteinExistence type="predicted"/>
<protein>
    <submittedName>
        <fullName evidence="2">Uncharacterized protein</fullName>
    </submittedName>
</protein>
<keyword evidence="3" id="KW-1185">Reference proteome</keyword>
<organism evidence="2 3">
    <name type="scientific">Brevibacterium iodinum ATCC 49514</name>
    <dbReference type="NCBI Taxonomy" id="1255616"/>
    <lineage>
        <taxon>Bacteria</taxon>
        <taxon>Bacillati</taxon>
        <taxon>Actinomycetota</taxon>
        <taxon>Actinomycetes</taxon>
        <taxon>Micrococcales</taxon>
        <taxon>Brevibacteriaceae</taxon>
        <taxon>Brevibacterium</taxon>
    </lineage>
</organism>
<evidence type="ECO:0000313" key="2">
    <source>
        <dbReference type="EMBL" id="SMX92190.1"/>
    </source>
</evidence>
<gene>
    <name evidence="2" type="ORF">BI49514_02475</name>
</gene>
<dbReference type="Proteomes" id="UP000234382">
    <property type="component" value="Unassembled WGS sequence"/>
</dbReference>
<dbReference type="AlphaFoldDB" id="A0A2H1JXL5"/>
<name>A0A2H1JXL5_9MICO</name>
<evidence type="ECO:0000256" key="1">
    <source>
        <dbReference type="SAM" id="MobiDB-lite"/>
    </source>
</evidence>
<dbReference type="EMBL" id="FXYX01000019">
    <property type="protein sequence ID" value="SMX92190.1"/>
    <property type="molecule type" value="Genomic_DNA"/>
</dbReference>
<reference evidence="3" key="1">
    <citation type="submission" date="2017-03" db="EMBL/GenBank/DDBJ databases">
        <authorList>
            <person name="Monnet C."/>
        </authorList>
    </citation>
    <scope>NUCLEOTIDE SEQUENCE [LARGE SCALE GENOMIC DNA]</scope>
    <source>
        <strain evidence="3">ATCC 49514</strain>
    </source>
</reference>
<evidence type="ECO:0000313" key="3">
    <source>
        <dbReference type="Proteomes" id="UP000234382"/>
    </source>
</evidence>
<accession>A0A2H1JXL5</accession>
<sequence>MRDQALLTEDPERLTQSIARNIEFLRQRGFGQPLTGAQLSSDETVSEPVDQGRVVIHLSILLKQHPELPSVRRQSDDEKCDPPMYVC</sequence>